<sequence>MTDHSASSFTSLHKRSKSLKGDKINRKTKRSLSAELQDVFTIDEIKEEVRFWKILQNYVKGRSGLTTGNNTFKSICGLCLAEPKEQKWLIKFRKAGLRRLNHFLQHTTRKEAQSKNIKLLTWSCLSLLSFYYSKNQNQVEDCNCVLLHKFDQSKALFRGTMYLILPEKQTEVIRQTIRYITITEQWNTEDYDSFVFQELLTMITKAELLIAKIIKQIERSQRDAAFKEAYTIGCSLSTILEQVYWDKYLFNHLLHNCFNTLLKLYLLFNVSVPSPDNVEISKLRGVIKTCTRNFISNIKDNKGLVSVMDSIAKCLGDPTIGNEDRFEISELITFCAQRHICRYFRESITPDLLELLLNDLLSRDKSAVMLSHKIFHHLLDRHGNIKYFTEPVYFFKGRSDFTINHEFGIEDVHFFKSFCIEFFDGIHQCFLKYSDKYELVTSYITLCLVLVEIPDPVITINVIHTIITTQNDVLKSDMTMTMKAHIHATIAAVMSLICIIHNEEVTALEKYVEEVLHFRAENSPHLLPPLQAGSHILRFENYKS</sequence>
<dbReference type="PANTHER" id="PTHR12444:SF9">
    <property type="entry name" value="AGAP013133-PA"/>
    <property type="match status" value="1"/>
</dbReference>
<dbReference type="Proteomes" id="UP001359485">
    <property type="component" value="Unassembled WGS sequence"/>
</dbReference>
<accession>A0ABR1B903</accession>
<reference evidence="1 2" key="1">
    <citation type="submission" date="2023-09" db="EMBL/GenBank/DDBJ databases">
        <title>Genomes of two closely related lineages of the louse Polyplax serrata with different host specificities.</title>
        <authorList>
            <person name="Martinu J."/>
            <person name="Tarabai H."/>
            <person name="Stefka J."/>
            <person name="Hypsa V."/>
        </authorList>
    </citation>
    <scope>NUCLEOTIDE SEQUENCE [LARGE SCALE GENOMIC DNA]</scope>
    <source>
        <strain evidence="1">98ZLc_SE</strain>
    </source>
</reference>
<protein>
    <submittedName>
        <fullName evidence="1">Uncharacterized protein</fullName>
    </submittedName>
</protein>
<evidence type="ECO:0000313" key="2">
    <source>
        <dbReference type="Proteomes" id="UP001359485"/>
    </source>
</evidence>
<dbReference type="InterPro" id="IPR051851">
    <property type="entry name" value="EFR3_Homologs"/>
</dbReference>
<proteinExistence type="predicted"/>
<keyword evidence="2" id="KW-1185">Reference proteome</keyword>
<dbReference type="EMBL" id="JAWJWF010000003">
    <property type="protein sequence ID" value="KAK6635668.1"/>
    <property type="molecule type" value="Genomic_DNA"/>
</dbReference>
<evidence type="ECO:0000313" key="1">
    <source>
        <dbReference type="EMBL" id="KAK6635668.1"/>
    </source>
</evidence>
<organism evidence="1 2">
    <name type="scientific">Polyplax serrata</name>
    <name type="common">Common mouse louse</name>
    <dbReference type="NCBI Taxonomy" id="468196"/>
    <lineage>
        <taxon>Eukaryota</taxon>
        <taxon>Metazoa</taxon>
        <taxon>Ecdysozoa</taxon>
        <taxon>Arthropoda</taxon>
        <taxon>Hexapoda</taxon>
        <taxon>Insecta</taxon>
        <taxon>Pterygota</taxon>
        <taxon>Neoptera</taxon>
        <taxon>Paraneoptera</taxon>
        <taxon>Psocodea</taxon>
        <taxon>Troctomorpha</taxon>
        <taxon>Phthiraptera</taxon>
        <taxon>Anoplura</taxon>
        <taxon>Polyplacidae</taxon>
        <taxon>Polyplax</taxon>
    </lineage>
</organism>
<name>A0ABR1B903_POLSC</name>
<dbReference type="PANTHER" id="PTHR12444">
    <property type="entry name" value="PROTEIN EFR3 HOMOLOG CMP44E"/>
    <property type="match status" value="1"/>
</dbReference>
<gene>
    <name evidence="1" type="ORF">RUM44_000922</name>
</gene>
<comment type="caution">
    <text evidence="1">The sequence shown here is derived from an EMBL/GenBank/DDBJ whole genome shotgun (WGS) entry which is preliminary data.</text>
</comment>